<accession>A0A0B9G818</accession>
<sequence length="110" mass="12888">MPSCTDFVRGFMKVCIIYSLKLASEQSYEQVFEVMQTGQRRVRYDMFEYVKLSDGNTEVYLNLGQDKENPYKRGDLVSVTLKKGFWGFYFVEKASKKKLTRQLTGRLTAR</sequence>
<dbReference type="AlphaFoldDB" id="A0A0B9G818"/>
<comment type="caution">
    <text evidence="1">The sequence shown here is derived from an EMBL/GenBank/DDBJ whole genome shotgun (WGS) entry which is preliminary data.</text>
</comment>
<evidence type="ECO:0000313" key="1">
    <source>
        <dbReference type="EMBL" id="KHT64689.1"/>
    </source>
</evidence>
<protein>
    <submittedName>
        <fullName evidence="1">Uncharacterized protein</fullName>
    </submittedName>
</protein>
<gene>
    <name evidence="1" type="ORF">RJ45_05115</name>
</gene>
<evidence type="ECO:0000313" key="2">
    <source>
        <dbReference type="Proteomes" id="UP000031278"/>
    </source>
</evidence>
<dbReference type="EMBL" id="JWLZ01000055">
    <property type="protein sequence ID" value="KHT64689.1"/>
    <property type="molecule type" value="Genomic_DNA"/>
</dbReference>
<name>A0A0B9G818_9GAMM</name>
<organism evidence="1 2">
    <name type="scientific">Photobacterium gaetbulicola</name>
    <dbReference type="NCBI Taxonomy" id="1295392"/>
    <lineage>
        <taxon>Bacteria</taxon>
        <taxon>Pseudomonadati</taxon>
        <taxon>Pseudomonadota</taxon>
        <taxon>Gammaproteobacteria</taxon>
        <taxon>Vibrionales</taxon>
        <taxon>Vibrionaceae</taxon>
        <taxon>Photobacterium</taxon>
    </lineage>
</organism>
<proteinExistence type="predicted"/>
<dbReference type="Proteomes" id="UP000031278">
    <property type="component" value="Unassembled WGS sequence"/>
</dbReference>
<reference evidence="1 2" key="1">
    <citation type="submission" date="2014-12" db="EMBL/GenBank/DDBJ databases">
        <title>Genome sequencing of Photobacterium gaetbulicola AD005a.</title>
        <authorList>
            <person name="Adrian T.G.S."/>
            <person name="Chan K.G."/>
        </authorList>
    </citation>
    <scope>NUCLEOTIDE SEQUENCE [LARGE SCALE GENOMIC DNA]</scope>
    <source>
        <strain evidence="1 2">AD005a</strain>
    </source>
</reference>